<dbReference type="RefSeq" id="WP_390331107.1">
    <property type="nucleotide sequence ID" value="NZ_JBHRTP010000016.1"/>
</dbReference>
<accession>A0ABV7EZU5</accession>
<protein>
    <submittedName>
        <fullName evidence="1">Uncharacterized protein</fullName>
    </submittedName>
</protein>
<keyword evidence="2" id="KW-1185">Reference proteome</keyword>
<organism evidence="1 2">
    <name type="scientific">Undibacterium arcticum</name>
    <dbReference type="NCBI Taxonomy" id="1762892"/>
    <lineage>
        <taxon>Bacteria</taxon>
        <taxon>Pseudomonadati</taxon>
        <taxon>Pseudomonadota</taxon>
        <taxon>Betaproteobacteria</taxon>
        <taxon>Burkholderiales</taxon>
        <taxon>Oxalobacteraceae</taxon>
        <taxon>Undibacterium</taxon>
    </lineage>
</organism>
<reference evidence="2" key="1">
    <citation type="journal article" date="2019" name="Int. J. Syst. Evol. Microbiol.">
        <title>The Global Catalogue of Microorganisms (GCM) 10K type strain sequencing project: providing services to taxonomists for standard genome sequencing and annotation.</title>
        <authorList>
            <consortium name="The Broad Institute Genomics Platform"/>
            <consortium name="The Broad Institute Genome Sequencing Center for Infectious Disease"/>
            <person name="Wu L."/>
            <person name="Ma J."/>
        </authorList>
    </citation>
    <scope>NUCLEOTIDE SEQUENCE [LARGE SCALE GENOMIC DNA]</scope>
    <source>
        <strain evidence="2">KCTC 42986</strain>
    </source>
</reference>
<dbReference type="EMBL" id="JBHRTP010000016">
    <property type="protein sequence ID" value="MFC3107496.1"/>
    <property type="molecule type" value="Genomic_DNA"/>
</dbReference>
<evidence type="ECO:0000313" key="1">
    <source>
        <dbReference type="EMBL" id="MFC3107496.1"/>
    </source>
</evidence>
<name>A0ABV7EZU5_9BURK</name>
<proteinExistence type="predicted"/>
<sequence length="60" mass="7008">MLTNRTTASLDDIIELIDWFRRWKTFNILKNAWHINCQALHRAFDALGANRPRSGRGIVL</sequence>
<dbReference type="Proteomes" id="UP001595530">
    <property type="component" value="Unassembled WGS sequence"/>
</dbReference>
<gene>
    <name evidence="1" type="ORF">ACFOFO_05910</name>
</gene>
<comment type="caution">
    <text evidence="1">The sequence shown here is derived from an EMBL/GenBank/DDBJ whole genome shotgun (WGS) entry which is preliminary data.</text>
</comment>
<evidence type="ECO:0000313" key="2">
    <source>
        <dbReference type="Proteomes" id="UP001595530"/>
    </source>
</evidence>